<gene>
    <name evidence="1" type="ORF">ERS852497_00537</name>
</gene>
<evidence type="ECO:0000313" key="2">
    <source>
        <dbReference type="Proteomes" id="UP000095602"/>
    </source>
</evidence>
<organism evidence="1 2">
    <name type="scientific">Agathobacter rectalis</name>
    <dbReference type="NCBI Taxonomy" id="39491"/>
    <lineage>
        <taxon>Bacteria</taxon>
        <taxon>Bacillati</taxon>
        <taxon>Bacillota</taxon>
        <taxon>Clostridia</taxon>
        <taxon>Lachnospirales</taxon>
        <taxon>Lachnospiraceae</taxon>
        <taxon>Agathobacter</taxon>
    </lineage>
</organism>
<reference evidence="1 2" key="1">
    <citation type="submission" date="2015-09" db="EMBL/GenBank/DDBJ databases">
        <authorList>
            <consortium name="Pathogen Informatics"/>
        </authorList>
    </citation>
    <scope>NUCLEOTIDE SEQUENCE [LARGE SCALE GENOMIC DNA]</scope>
    <source>
        <strain evidence="1 2">2789STDY5834884</strain>
    </source>
</reference>
<dbReference type="EMBL" id="CZAJ01000003">
    <property type="protein sequence ID" value="CUO70836.1"/>
    <property type="molecule type" value="Genomic_DNA"/>
</dbReference>
<proteinExistence type="predicted"/>
<dbReference type="Proteomes" id="UP000095602">
    <property type="component" value="Unassembled WGS sequence"/>
</dbReference>
<accession>A0A174HBT5</accession>
<sequence length="44" mass="5318">MEKIKQESLEMFMLKRKILKELEEMDENEDFIMQIGLAGKEKNE</sequence>
<dbReference type="AlphaFoldDB" id="A0A174HBT5"/>
<evidence type="ECO:0000313" key="1">
    <source>
        <dbReference type="EMBL" id="CUO70836.1"/>
    </source>
</evidence>
<dbReference type="RefSeq" id="WP_306723008.1">
    <property type="nucleotide sequence ID" value="NZ_CZAJ01000003.1"/>
</dbReference>
<name>A0A174HBT5_9FIRM</name>
<protein>
    <submittedName>
        <fullName evidence="1">Uncharacterized protein</fullName>
    </submittedName>
</protein>